<feature type="binding site" evidence="10">
    <location>
        <position position="112"/>
    </location>
    <ligand>
        <name>Mn(2+)</name>
        <dbReference type="ChEBI" id="CHEBI:29035"/>
        <label>2</label>
    </ligand>
</feature>
<evidence type="ECO:0000256" key="2">
    <source>
        <dbReference type="ARBA" id="ARBA00022516"/>
    </source>
</evidence>
<dbReference type="AlphaFoldDB" id="A0A545UBA8"/>
<accession>A0A545UBA8</accession>
<sequence length="241" mass="27808">MIHIISDLHLVESQPHLLNLFTHYIQKIAPESECLYVLGDLFEVWVGDDNHTNFNQQVIDLFAEYSRHGQLFFAHGNRDFLLGHQFAKACGGELIDEPHLLDWAGQTICMMHGDALCTDDVAYQQLRNTVRSEQWQQQFLSQTVSKRLEIADGIRAKSKDAQQNKNTEIMDVNAQAVFDCFKSNQCQWLIHGHTHREGRHMVDMGDNNTVERVVLSDWAEQGHYLSLKNSQVQSHFFDLEN</sequence>
<dbReference type="PANTHER" id="PTHR34990:SF1">
    <property type="entry name" value="UDP-2,3-DIACYLGLUCOSAMINE HYDROLASE"/>
    <property type="match status" value="1"/>
</dbReference>
<reference evidence="12 13" key="1">
    <citation type="submission" date="2019-07" db="EMBL/GenBank/DDBJ databases">
        <title>Draft genome for Aliikangiella sp. M105.</title>
        <authorList>
            <person name="Wang G."/>
        </authorList>
    </citation>
    <scope>NUCLEOTIDE SEQUENCE [LARGE SCALE GENOMIC DNA]</scope>
    <source>
        <strain evidence="12 13">M105</strain>
    </source>
</reference>
<feature type="binding site" evidence="10">
    <location>
        <position position="195"/>
    </location>
    <ligand>
        <name>Mn(2+)</name>
        <dbReference type="ChEBI" id="CHEBI:29035"/>
        <label>1</label>
    </ligand>
</feature>
<dbReference type="GO" id="GO:0030145">
    <property type="term" value="F:manganese ion binding"/>
    <property type="evidence" value="ECO:0007669"/>
    <property type="project" value="UniProtKB-UniRule"/>
</dbReference>
<evidence type="ECO:0000256" key="4">
    <source>
        <dbReference type="ARBA" id="ARBA00022556"/>
    </source>
</evidence>
<evidence type="ECO:0000256" key="1">
    <source>
        <dbReference type="ARBA" id="ARBA00022475"/>
    </source>
</evidence>
<proteinExistence type="inferred from homology"/>
<dbReference type="InterPro" id="IPR043461">
    <property type="entry name" value="LpxH-like"/>
</dbReference>
<evidence type="ECO:0000256" key="9">
    <source>
        <dbReference type="ARBA" id="ARBA00023211"/>
    </source>
</evidence>
<keyword evidence="7 10" id="KW-0443">Lipid metabolism</keyword>
<dbReference type="UniPathway" id="UPA00359">
    <property type="reaction ID" value="UER00480"/>
</dbReference>
<feature type="binding site" evidence="10">
    <location>
        <position position="7"/>
    </location>
    <ligand>
        <name>Mn(2+)</name>
        <dbReference type="ChEBI" id="CHEBI:29035"/>
        <label>1</label>
    </ligand>
</feature>
<dbReference type="GO" id="GO:0019897">
    <property type="term" value="C:extrinsic component of plasma membrane"/>
    <property type="evidence" value="ECO:0007669"/>
    <property type="project" value="UniProtKB-UniRule"/>
</dbReference>
<keyword evidence="8 10" id="KW-0472">Membrane</keyword>
<feature type="binding site" evidence="10">
    <location>
        <position position="120"/>
    </location>
    <ligand>
        <name>substrate</name>
    </ligand>
</feature>
<keyword evidence="13" id="KW-1185">Reference proteome</keyword>
<feature type="binding site" evidence="10">
    <location>
        <position position="162"/>
    </location>
    <ligand>
        <name>substrate</name>
    </ligand>
</feature>
<dbReference type="GO" id="GO:0008758">
    <property type="term" value="F:UDP-2,3-diacylglucosamine hydrolase activity"/>
    <property type="evidence" value="ECO:0007669"/>
    <property type="project" value="UniProtKB-UniRule"/>
</dbReference>
<gene>
    <name evidence="10" type="primary">lpxH</name>
    <name evidence="12" type="ORF">FLL46_16570</name>
</gene>
<evidence type="ECO:0000313" key="12">
    <source>
        <dbReference type="EMBL" id="TQV86750.1"/>
    </source>
</evidence>
<dbReference type="HAMAP" id="MF_00575">
    <property type="entry name" value="LpxH"/>
    <property type="match status" value="1"/>
</dbReference>
<dbReference type="CDD" id="cd07398">
    <property type="entry name" value="MPP_YbbF-LpxH"/>
    <property type="match status" value="1"/>
</dbReference>
<dbReference type="OrthoDB" id="9783283at2"/>
<evidence type="ECO:0000256" key="6">
    <source>
        <dbReference type="ARBA" id="ARBA00022801"/>
    </source>
</evidence>
<comment type="function">
    <text evidence="10">Hydrolyzes the pyrophosphate bond of UDP-2,3-diacylglucosamine to yield 2,3-diacylglucosamine 1-phosphate (lipid X) and UMP by catalyzing the attack of water at the alpha-P atom. Involved in the biosynthesis of lipid A, a phosphorylated glycolipid that anchors the lipopolysaccharide to the outer membrane of the cell.</text>
</comment>
<dbReference type="NCBIfam" id="NF003743">
    <property type="entry name" value="PRK05340.1"/>
    <property type="match status" value="1"/>
</dbReference>
<evidence type="ECO:0000313" key="13">
    <source>
        <dbReference type="Proteomes" id="UP000315439"/>
    </source>
</evidence>
<comment type="caution">
    <text evidence="12">The sequence shown here is derived from an EMBL/GenBank/DDBJ whole genome shotgun (WGS) entry which is preliminary data.</text>
</comment>
<feature type="binding site" evidence="10">
    <location>
        <position position="9"/>
    </location>
    <ligand>
        <name>Mn(2+)</name>
        <dbReference type="ChEBI" id="CHEBI:29035"/>
        <label>1</label>
    </ligand>
</feature>
<dbReference type="InterPro" id="IPR004843">
    <property type="entry name" value="Calcineurin-like_PHP"/>
</dbReference>
<feature type="binding site" evidence="10">
    <location>
        <position position="158"/>
    </location>
    <ligand>
        <name>substrate</name>
    </ligand>
</feature>
<dbReference type="Pfam" id="PF00149">
    <property type="entry name" value="Metallophos"/>
    <property type="match status" value="1"/>
</dbReference>
<keyword evidence="1 10" id="KW-1003">Cell membrane</keyword>
<dbReference type="Proteomes" id="UP000315439">
    <property type="component" value="Unassembled WGS sequence"/>
</dbReference>
<comment type="catalytic activity">
    <reaction evidence="10">
        <text>UDP-2-N,3-O-bis[(3R)-3-hydroxytetradecanoyl]-alpha-D-glucosamine + H2O = 2-N,3-O-bis[(3R)-3-hydroxytetradecanoyl]-alpha-D-glucosaminyl 1-phosphate + UMP + 2 H(+)</text>
        <dbReference type="Rhea" id="RHEA:25213"/>
        <dbReference type="ChEBI" id="CHEBI:15377"/>
        <dbReference type="ChEBI" id="CHEBI:15378"/>
        <dbReference type="ChEBI" id="CHEBI:57865"/>
        <dbReference type="ChEBI" id="CHEBI:57957"/>
        <dbReference type="ChEBI" id="CHEBI:78847"/>
        <dbReference type="EC" id="3.6.1.54"/>
    </reaction>
</comment>
<feature type="binding site" evidence="10">
    <location>
        <begin position="77"/>
        <end position="78"/>
    </location>
    <ligand>
        <name>substrate</name>
    </ligand>
</feature>
<keyword evidence="2 10" id="KW-0444">Lipid biosynthesis</keyword>
<keyword evidence="9 10" id="KW-0464">Manganese</keyword>
<dbReference type="EMBL" id="VIKS01000010">
    <property type="protein sequence ID" value="TQV86750.1"/>
    <property type="molecule type" value="Genomic_DNA"/>
</dbReference>
<protein>
    <recommendedName>
        <fullName evidence="10">UDP-2,3-diacylglucosamine hydrolase</fullName>
        <ecNumber evidence="10">3.6.1.54</ecNumber>
    </recommendedName>
    <alternativeName>
        <fullName evidence="10">UDP-2,3-diacylglucosamine diphosphatase</fullName>
    </alternativeName>
</protein>
<dbReference type="NCBIfam" id="TIGR01854">
    <property type="entry name" value="lipid_A_lpxH"/>
    <property type="match status" value="1"/>
</dbReference>
<dbReference type="SUPFAM" id="SSF56300">
    <property type="entry name" value="Metallo-dependent phosphatases"/>
    <property type="match status" value="1"/>
</dbReference>
<keyword evidence="6 10" id="KW-0378">Hydrolase</keyword>
<evidence type="ECO:0000256" key="5">
    <source>
        <dbReference type="ARBA" id="ARBA00022723"/>
    </source>
</evidence>
<comment type="subcellular location">
    <subcellularLocation>
        <location evidence="10">Cell inner membrane</location>
        <topology evidence="10">Peripheral membrane protein</topology>
        <orientation evidence="10">Cytoplasmic side</orientation>
    </subcellularLocation>
</comment>
<keyword evidence="4 10" id="KW-0441">Lipid A biosynthesis</keyword>
<feature type="binding site" evidence="10">
    <location>
        <position position="193"/>
    </location>
    <ligand>
        <name>Mn(2+)</name>
        <dbReference type="ChEBI" id="CHEBI:29035"/>
        <label>2</label>
    </ligand>
</feature>
<comment type="pathway">
    <text evidence="10">Glycolipid biosynthesis; lipid IV(A) biosynthesis; lipid IV(A) from (3R)-3-hydroxytetradecanoyl-[acyl-carrier-protein] and UDP-N-acetyl-alpha-D-glucosamine: step 4/6.</text>
</comment>
<feature type="binding site" evidence="10">
    <location>
        <position position="77"/>
    </location>
    <ligand>
        <name>Mn(2+)</name>
        <dbReference type="ChEBI" id="CHEBI:29035"/>
        <label>2</label>
    </ligand>
</feature>
<evidence type="ECO:0000256" key="10">
    <source>
        <dbReference type="HAMAP-Rule" id="MF_00575"/>
    </source>
</evidence>
<organism evidence="12 13">
    <name type="scientific">Aliikangiella coralliicola</name>
    <dbReference type="NCBI Taxonomy" id="2592383"/>
    <lineage>
        <taxon>Bacteria</taxon>
        <taxon>Pseudomonadati</taxon>
        <taxon>Pseudomonadota</taxon>
        <taxon>Gammaproteobacteria</taxon>
        <taxon>Oceanospirillales</taxon>
        <taxon>Pleioneaceae</taxon>
        <taxon>Aliikangiella</taxon>
    </lineage>
</organism>
<feature type="domain" description="Calcineurin-like phosphoesterase" evidence="11">
    <location>
        <begin position="2"/>
        <end position="196"/>
    </location>
</feature>
<keyword evidence="3 10" id="KW-0997">Cell inner membrane</keyword>
<comment type="cofactor">
    <cofactor evidence="10">
        <name>Mn(2+)</name>
        <dbReference type="ChEBI" id="CHEBI:29035"/>
    </cofactor>
    <text evidence="10">Binds 2 Mn(2+) ions per subunit in a binuclear metal center.</text>
</comment>
<feature type="binding site" evidence="10">
    <location>
        <position position="193"/>
    </location>
    <ligand>
        <name>substrate</name>
    </ligand>
</feature>
<evidence type="ECO:0000256" key="7">
    <source>
        <dbReference type="ARBA" id="ARBA00023098"/>
    </source>
</evidence>
<evidence type="ECO:0000256" key="8">
    <source>
        <dbReference type="ARBA" id="ARBA00023136"/>
    </source>
</evidence>
<feature type="binding site" evidence="10">
    <location>
        <position position="165"/>
    </location>
    <ligand>
        <name>substrate</name>
    </ligand>
</feature>
<dbReference type="InterPro" id="IPR010138">
    <property type="entry name" value="UDP-diacylglucosamine_Hdrlase"/>
</dbReference>
<evidence type="ECO:0000256" key="3">
    <source>
        <dbReference type="ARBA" id="ARBA00022519"/>
    </source>
</evidence>
<dbReference type="Gene3D" id="3.60.21.10">
    <property type="match status" value="1"/>
</dbReference>
<dbReference type="EC" id="3.6.1.54" evidence="10"/>
<name>A0A545UBA8_9GAMM</name>
<dbReference type="GO" id="GO:0005737">
    <property type="term" value="C:cytoplasm"/>
    <property type="evidence" value="ECO:0007669"/>
    <property type="project" value="InterPro"/>
</dbReference>
<dbReference type="GO" id="GO:0009245">
    <property type="term" value="P:lipid A biosynthetic process"/>
    <property type="evidence" value="ECO:0007669"/>
    <property type="project" value="UniProtKB-UniRule"/>
</dbReference>
<comment type="similarity">
    <text evidence="10">Belongs to the LpxH family.</text>
</comment>
<feature type="binding site" evidence="10">
    <location>
        <position position="40"/>
    </location>
    <ligand>
        <name>Mn(2+)</name>
        <dbReference type="ChEBI" id="CHEBI:29035"/>
        <label>2</label>
    </ligand>
</feature>
<feature type="binding site" evidence="10">
    <location>
        <position position="40"/>
    </location>
    <ligand>
        <name>Mn(2+)</name>
        <dbReference type="ChEBI" id="CHEBI:29035"/>
        <label>1</label>
    </ligand>
</feature>
<dbReference type="InterPro" id="IPR029052">
    <property type="entry name" value="Metallo-depent_PP-like"/>
</dbReference>
<dbReference type="PANTHER" id="PTHR34990">
    <property type="entry name" value="UDP-2,3-DIACYLGLUCOSAMINE HYDROLASE-RELATED"/>
    <property type="match status" value="1"/>
</dbReference>
<keyword evidence="5 10" id="KW-0479">Metal-binding</keyword>
<evidence type="ECO:0000259" key="11">
    <source>
        <dbReference type="Pfam" id="PF00149"/>
    </source>
</evidence>